<dbReference type="GO" id="GO:0006086">
    <property type="term" value="P:pyruvate decarboxylation to acetyl-CoA"/>
    <property type="evidence" value="ECO:0007669"/>
    <property type="project" value="InterPro"/>
</dbReference>
<organism evidence="7 8">
    <name type="scientific">Tepidimicrobium xylanilyticum</name>
    <dbReference type="NCBI Taxonomy" id="1123352"/>
    <lineage>
        <taxon>Bacteria</taxon>
        <taxon>Bacillati</taxon>
        <taxon>Bacillota</taxon>
        <taxon>Tissierellia</taxon>
        <taxon>Tissierellales</taxon>
        <taxon>Tepidimicrobiaceae</taxon>
        <taxon>Tepidimicrobium</taxon>
    </lineage>
</organism>
<dbReference type="Proteomes" id="UP000198828">
    <property type="component" value="Unassembled WGS sequence"/>
</dbReference>
<sequence length="449" mass="49852">MVTEVIMPKAGMDMREGQIIKWRKKEGDYVEAGEVLLEIMTDKVNMEVEAETSGYLLKILYEEGAKVPVITTIAYIGDKGEDIPEIKEKAEIPSEQEKPSVENELIQEESRTVSEAIVETGKVRATPSARRIARERNIDLTKIKGTGPKGRIQRADVESYKEDLFKITPLAKRISEIEGINLETIEGSGHDGKILKEDVIKALGGKGVGSFEDYDVLDETGTEIIPMSNVRKIIAERMTESYFSAPTFTLNIEVNMRKAIKLREDVKDIILKETGKKATINDIILLTTSRALMKHPFINSSLSGDNIILHKYVNLAFAIGLEDGLLTPVIKDAHEMSLSEIVASAKDLQERALNRKLTPDELQGSTFTVSNLGMFGITYFNPIINPPNTAILGVSAIVDKLVKIDEEITTIPVMNLSLTLDHRVIDGVIGAKFLQELKYLLENPLSMLI</sequence>
<evidence type="ECO:0000313" key="8">
    <source>
        <dbReference type="Proteomes" id="UP000198828"/>
    </source>
</evidence>
<dbReference type="EC" id="2.3.1.-" evidence="4"/>
<dbReference type="InterPro" id="IPR004167">
    <property type="entry name" value="PSBD"/>
</dbReference>
<dbReference type="GO" id="GO:0045254">
    <property type="term" value="C:pyruvate dehydrogenase complex"/>
    <property type="evidence" value="ECO:0007669"/>
    <property type="project" value="InterPro"/>
</dbReference>
<dbReference type="PANTHER" id="PTHR23151:SF90">
    <property type="entry name" value="DIHYDROLIPOYLLYSINE-RESIDUE ACETYLTRANSFERASE COMPONENT OF PYRUVATE DEHYDROGENASE COMPLEX, MITOCHONDRIAL-RELATED"/>
    <property type="match status" value="1"/>
</dbReference>
<accession>A0A1H3D635</accession>
<dbReference type="InterPro" id="IPR023213">
    <property type="entry name" value="CAT-like_dom_sf"/>
</dbReference>
<keyword evidence="4 7" id="KW-0808">Transferase</keyword>
<comment type="cofactor">
    <cofactor evidence="1 4">
        <name>(R)-lipoate</name>
        <dbReference type="ChEBI" id="CHEBI:83088"/>
    </cofactor>
</comment>
<dbReference type="Gene3D" id="2.40.50.100">
    <property type="match status" value="1"/>
</dbReference>
<dbReference type="EMBL" id="FNNG01000014">
    <property type="protein sequence ID" value="SDX61816.1"/>
    <property type="molecule type" value="Genomic_DNA"/>
</dbReference>
<dbReference type="PROSITE" id="PS50968">
    <property type="entry name" value="BIOTINYL_LIPOYL"/>
    <property type="match status" value="1"/>
</dbReference>
<dbReference type="InterPro" id="IPR011053">
    <property type="entry name" value="Single_hybrid_motif"/>
</dbReference>
<dbReference type="SUPFAM" id="SSF52777">
    <property type="entry name" value="CoA-dependent acyltransferases"/>
    <property type="match status" value="1"/>
</dbReference>
<name>A0A1H3D635_9FIRM</name>
<feature type="domain" description="Peripheral subunit-binding (PSBD)" evidence="6">
    <location>
        <begin position="124"/>
        <end position="161"/>
    </location>
</feature>
<dbReference type="Pfam" id="PF00198">
    <property type="entry name" value="2-oxoacid_dh"/>
    <property type="match status" value="1"/>
</dbReference>
<dbReference type="PROSITE" id="PS51826">
    <property type="entry name" value="PSBD"/>
    <property type="match status" value="2"/>
</dbReference>
<dbReference type="OrthoDB" id="9805770at2"/>
<reference evidence="7 8" key="1">
    <citation type="submission" date="2016-10" db="EMBL/GenBank/DDBJ databases">
        <authorList>
            <person name="de Groot N.N."/>
        </authorList>
    </citation>
    <scope>NUCLEOTIDE SEQUENCE [LARGE SCALE GENOMIC DNA]</scope>
    <source>
        <strain evidence="7 8">DSM 23310</strain>
    </source>
</reference>
<evidence type="ECO:0000259" key="5">
    <source>
        <dbReference type="PROSITE" id="PS50968"/>
    </source>
</evidence>
<dbReference type="GO" id="GO:0016746">
    <property type="term" value="F:acyltransferase activity"/>
    <property type="evidence" value="ECO:0007669"/>
    <property type="project" value="UniProtKB-KW"/>
</dbReference>
<dbReference type="PROSITE" id="PS00189">
    <property type="entry name" value="LIPOYL"/>
    <property type="match status" value="1"/>
</dbReference>
<evidence type="ECO:0000256" key="4">
    <source>
        <dbReference type="RuleBase" id="RU003423"/>
    </source>
</evidence>
<dbReference type="Pfam" id="PF02817">
    <property type="entry name" value="E3_binding"/>
    <property type="match status" value="2"/>
</dbReference>
<dbReference type="CDD" id="cd06849">
    <property type="entry name" value="lipoyl_domain"/>
    <property type="match status" value="1"/>
</dbReference>
<dbReference type="Pfam" id="PF00364">
    <property type="entry name" value="Biotin_lipoyl"/>
    <property type="match status" value="1"/>
</dbReference>
<dbReference type="SUPFAM" id="SSF47005">
    <property type="entry name" value="Peripheral subunit-binding domain of 2-oxo acid dehydrogenase complex"/>
    <property type="match status" value="2"/>
</dbReference>
<dbReference type="AlphaFoldDB" id="A0A1H3D635"/>
<evidence type="ECO:0000256" key="3">
    <source>
        <dbReference type="ARBA" id="ARBA00022823"/>
    </source>
</evidence>
<dbReference type="InterPro" id="IPR003016">
    <property type="entry name" value="2-oxoA_DH_lipoyl-BS"/>
</dbReference>
<dbReference type="PANTHER" id="PTHR23151">
    <property type="entry name" value="DIHYDROLIPOAMIDE ACETYL/SUCCINYL-TRANSFERASE-RELATED"/>
    <property type="match status" value="1"/>
</dbReference>
<comment type="similarity">
    <text evidence="2 4">Belongs to the 2-oxoacid dehydrogenase family.</text>
</comment>
<evidence type="ECO:0000259" key="6">
    <source>
        <dbReference type="PROSITE" id="PS51826"/>
    </source>
</evidence>
<evidence type="ECO:0000313" key="7">
    <source>
        <dbReference type="EMBL" id="SDX61816.1"/>
    </source>
</evidence>
<keyword evidence="3 4" id="KW-0450">Lipoyl</keyword>
<gene>
    <name evidence="7" type="ORF">SAMN05660923_02614</name>
</gene>
<dbReference type="InterPro" id="IPR001078">
    <property type="entry name" value="2-oxoacid_DH_actylTfrase"/>
</dbReference>
<feature type="domain" description="Lipoyl-binding" evidence="5">
    <location>
        <begin position="2"/>
        <end position="77"/>
    </location>
</feature>
<dbReference type="Gene3D" id="3.30.559.10">
    <property type="entry name" value="Chloramphenicol acetyltransferase-like domain"/>
    <property type="match status" value="1"/>
</dbReference>
<dbReference type="RefSeq" id="WP_093754408.1">
    <property type="nucleotide sequence ID" value="NZ_FNNG01000014.1"/>
</dbReference>
<keyword evidence="8" id="KW-1185">Reference proteome</keyword>
<evidence type="ECO:0000256" key="2">
    <source>
        <dbReference type="ARBA" id="ARBA00007317"/>
    </source>
</evidence>
<feature type="domain" description="Peripheral subunit-binding (PSBD)" evidence="6">
    <location>
        <begin position="166"/>
        <end position="203"/>
    </location>
</feature>
<protein>
    <recommendedName>
        <fullName evidence="4">Dihydrolipoamide acetyltransferase component of pyruvate dehydrogenase complex</fullName>
        <ecNumber evidence="4">2.3.1.-</ecNumber>
    </recommendedName>
</protein>
<keyword evidence="4" id="KW-0012">Acyltransferase</keyword>
<proteinExistence type="inferred from homology"/>
<dbReference type="SUPFAM" id="SSF51230">
    <property type="entry name" value="Single hybrid motif"/>
    <property type="match status" value="1"/>
</dbReference>
<dbReference type="InterPro" id="IPR000089">
    <property type="entry name" value="Biotin_lipoyl"/>
</dbReference>
<dbReference type="Gene3D" id="4.10.320.10">
    <property type="entry name" value="E3-binding domain"/>
    <property type="match status" value="2"/>
</dbReference>
<dbReference type="InterPro" id="IPR036625">
    <property type="entry name" value="E3-bd_dom_sf"/>
</dbReference>
<keyword evidence="7" id="KW-0670">Pyruvate</keyword>
<dbReference type="InterPro" id="IPR045257">
    <property type="entry name" value="E2/Pdx1"/>
</dbReference>
<evidence type="ECO:0000256" key="1">
    <source>
        <dbReference type="ARBA" id="ARBA00001938"/>
    </source>
</evidence>